<organism evidence="1 2">
    <name type="scientific">Nitrosococcus oceani C-27</name>
    <dbReference type="NCBI Taxonomy" id="314279"/>
    <lineage>
        <taxon>Bacteria</taxon>
        <taxon>Pseudomonadati</taxon>
        <taxon>Pseudomonadota</taxon>
        <taxon>Gammaproteobacteria</taxon>
        <taxon>Chromatiales</taxon>
        <taxon>Chromatiaceae</taxon>
        <taxon>Nitrosococcus</taxon>
    </lineage>
</organism>
<name>A0A0E2ZN32_9GAMM</name>
<gene>
    <name evidence="1" type="ORF">IB75_06745</name>
</gene>
<reference evidence="1 2" key="1">
    <citation type="submission" date="2014-07" db="EMBL/GenBank/DDBJ databases">
        <title>Comparative analysis of Nitrosococcus oceani genome inventories of strains from Pacific and Atlantic gyres.</title>
        <authorList>
            <person name="Lim C.K."/>
            <person name="Wang L."/>
            <person name="Sayavedra-Soto L.A."/>
            <person name="Klotz M.G."/>
        </authorList>
    </citation>
    <scope>NUCLEOTIDE SEQUENCE [LARGE SCALE GENOMIC DNA]</scope>
    <source>
        <strain evidence="1 2">C-27</strain>
    </source>
</reference>
<comment type="caution">
    <text evidence="1">The sequence shown here is derived from an EMBL/GenBank/DDBJ whole genome shotgun (WGS) entry which is preliminary data.</text>
</comment>
<dbReference type="HOGENOM" id="CLU_681198_0_0_6"/>
<proteinExistence type="predicted"/>
<accession>A0A0E2ZN32</accession>
<dbReference type="AlphaFoldDB" id="A0A0E2ZN32"/>
<dbReference type="Proteomes" id="UP000028839">
    <property type="component" value="Unassembled WGS sequence"/>
</dbReference>
<protein>
    <submittedName>
        <fullName evidence="1">Uncharacterized protein</fullName>
    </submittedName>
</protein>
<evidence type="ECO:0000313" key="1">
    <source>
        <dbReference type="EMBL" id="KFI19777.1"/>
    </source>
</evidence>
<sequence>MSDQKIFDSSLPADSPRSLPYCAYPRAREVTQHGVQVLPAVLPLVDFTQAQPYRSIQYKAIEAARLLPAQVMQMARVVATAFARREPQIRHLQPPKSPPTGLLNARHIDPFGTDAFGLWTPENLVYWAIRLLILTDPTSPKGTMQINDEALAQSLAIVDRTGQVIGGAFNKTMLSLDEPPPFRQDDLFLSAVLSFLQPIFTLLQTQEIEGLSALCAQFPAFQHAYAQEKVGHHFMVARSDALPKEEAFELVAASAAHYQALGYAYMVTEASNQWTGAACEVLGGVRVHFAPYQARHTVHQSPEPLEGIVTSPNGWLSNKDSGSMFYVLSLA</sequence>
<dbReference type="EMBL" id="JPGN01000038">
    <property type="protein sequence ID" value="KFI19777.1"/>
    <property type="molecule type" value="Genomic_DNA"/>
</dbReference>
<evidence type="ECO:0000313" key="2">
    <source>
        <dbReference type="Proteomes" id="UP000028839"/>
    </source>
</evidence>